<accession>A0A812UZL9</accession>
<dbReference type="InterPro" id="IPR046373">
    <property type="entry name" value="Acyl-CoA_Oxase/DH_mid-dom_sf"/>
</dbReference>
<feature type="domain" description="Acyl-CoA oxidase/dehydrogenase middle" evidence="2">
    <location>
        <begin position="54"/>
        <end position="125"/>
    </location>
</feature>
<dbReference type="InterPro" id="IPR029063">
    <property type="entry name" value="SAM-dependent_MTases_sf"/>
</dbReference>
<keyword evidence="1" id="KW-0560">Oxidoreductase</keyword>
<reference evidence="4" key="1">
    <citation type="submission" date="2021-02" db="EMBL/GenBank/DDBJ databases">
        <authorList>
            <person name="Dougan E. K."/>
            <person name="Rhodes N."/>
            <person name="Thang M."/>
            <person name="Chan C."/>
        </authorList>
    </citation>
    <scope>NUCLEOTIDE SEQUENCE</scope>
</reference>
<gene>
    <name evidence="4" type="primary">ACAD11</name>
    <name evidence="4" type="ORF">SNAT2548_LOCUS33930</name>
</gene>
<dbReference type="Pfam" id="PF08241">
    <property type="entry name" value="Methyltransf_11"/>
    <property type="match status" value="1"/>
</dbReference>
<evidence type="ECO:0000313" key="4">
    <source>
        <dbReference type="EMBL" id="CAE7596325.1"/>
    </source>
</evidence>
<sequence>CEIMGTSNHAEFAAEACNCASPDTGNMEVLARFGTEEQKKQWLEPLLDAKIRSCYAMTEPAVASSDATNIRTMIMRDGDHWVINGRKHWITGAGNVDCKIMILMGRTGTAESATYRSQSQILVPMAGDSEPEASTAFSGRIESKEEDVGFLEAALTHAPGMPLVLDVGSGSDCQAARWLQGRRASFLCCVDISPESLKLARARAKLDLLRADFGQLGAIFRPDVFDLVSCFYSLQHASAPFAVAQEMVSVTAPGCPIAVAALADAAPGPGSGIPRPRLPEPLRQCYKSFLPPSKLSESFQSCGCHLEASWVRSHVYQDANEFPCCREYTLVTARKPDKKRRLDRIS</sequence>
<dbReference type="SUPFAM" id="SSF53335">
    <property type="entry name" value="S-adenosyl-L-methionine-dependent methyltransferases"/>
    <property type="match status" value="1"/>
</dbReference>
<dbReference type="InterPro" id="IPR009100">
    <property type="entry name" value="AcylCoA_DH/oxidase_NM_dom_sf"/>
</dbReference>
<dbReference type="EMBL" id="CAJNDS010002785">
    <property type="protein sequence ID" value="CAE7596325.1"/>
    <property type="molecule type" value="Genomic_DNA"/>
</dbReference>
<evidence type="ECO:0000256" key="1">
    <source>
        <dbReference type="ARBA" id="ARBA00023002"/>
    </source>
</evidence>
<feature type="domain" description="Methyltransferase type 11" evidence="3">
    <location>
        <begin position="165"/>
        <end position="254"/>
    </location>
</feature>
<dbReference type="Proteomes" id="UP000604046">
    <property type="component" value="Unassembled WGS sequence"/>
</dbReference>
<evidence type="ECO:0000259" key="3">
    <source>
        <dbReference type="Pfam" id="PF08241"/>
    </source>
</evidence>
<proteinExistence type="predicted"/>
<dbReference type="Gene3D" id="1.10.540.10">
    <property type="entry name" value="Acyl-CoA dehydrogenase/oxidase, N-terminal domain"/>
    <property type="match status" value="1"/>
</dbReference>
<organism evidence="4 5">
    <name type="scientific">Symbiodinium natans</name>
    <dbReference type="NCBI Taxonomy" id="878477"/>
    <lineage>
        <taxon>Eukaryota</taxon>
        <taxon>Sar</taxon>
        <taxon>Alveolata</taxon>
        <taxon>Dinophyceae</taxon>
        <taxon>Suessiales</taxon>
        <taxon>Symbiodiniaceae</taxon>
        <taxon>Symbiodinium</taxon>
    </lineage>
</organism>
<dbReference type="SUPFAM" id="SSF56645">
    <property type="entry name" value="Acyl-CoA dehydrogenase NM domain-like"/>
    <property type="match status" value="1"/>
</dbReference>
<dbReference type="GO" id="GO:0005737">
    <property type="term" value="C:cytoplasm"/>
    <property type="evidence" value="ECO:0007669"/>
    <property type="project" value="TreeGrafter"/>
</dbReference>
<keyword evidence="5" id="KW-1185">Reference proteome</keyword>
<evidence type="ECO:0000259" key="2">
    <source>
        <dbReference type="Pfam" id="PF02770"/>
    </source>
</evidence>
<dbReference type="PANTHER" id="PTHR48083:SF13">
    <property type="entry name" value="ACYL-COA DEHYDROGENASE FAMILY MEMBER 11"/>
    <property type="match status" value="1"/>
</dbReference>
<dbReference type="PANTHER" id="PTHR48083">
    <property type="entry name" value="MEDIUM-CHAIN SPECIFIC ACYL-COA DEHYDROGENASE, MITOCHONDRIAL-RELATED"/>
    <property type="match status" value="1"/>
</dbReference>
<dbReference type="CDD" id="cd02440">
    <property type="entry name" value="AdoMet_MTases"/>
    <property type="match status" value="1"/>
</dbReference>
<dbReference type="GO" id="GO:0050660">
    <property type="term" value="F:flavin adenine dinucleotide binding"/>
    <property type="evidence" value="ECO:0007669"/>
    <property type="project" value="InterPro"/>
</dbReference>
<evidence type="ECO:0000313" key="5">
    <source>
        <dbReference type="Proteomes" id="UP000604046"/>
    </source>
</evidence>
<dbReference type="GO" id="GO:0003995">
    <property type="term" value="F:acyl-CoA dehydrogenase activity"/>
    <property type="evidence" value="ECO:0007669"/>
    <property type="project" value="TreeGrafter"/>
</dbReference>
<dbReference type="InterPro" id="IPR013216">
    <property type="entry name" value="Methyltransf_11"/>
</dbReference>
<feature type="non-terminal residue" evidence="4">
    <location>
        <position position="1"/>
    </location>
</feature>
<dbReference type="Gene3D" id="3.40.50.150">
    <property type="entry name" value="Vaccinia Virus protein VP39"/>
    <property type="match status" value="1"/>
</dbReference>
<dbReference type="InterPro" id="IPR006091">
    <property type="entry name" value="Acyl-CoA_Oxase/DH_mid-dom"/>
</dbReference>
<name>A0A812UZL9_9DINO</name>
<dbReference type="Gene3D" id="2.40.110.10">
    <property type="entry name" value="Butyryl-CoA Dehydrogenase, subunit A, domain 2"/>
    <property type="match status" value="1"/>
</dbReference>
<dbReference type="InterPro" id="IPR050741">
    <property type="entry name" value="Acyl-CoA_dehydrogenase"/>
</dbReference>
<dbReference type="GO" id="GO:0033539">
    <property type="term" value="P:fatty acid beta-oxidation using acyl-CoA dehydrogenase"/>
    <property type="evidence" value="ECO:0007669"/>
    <property type="project" value="TreeGrafter"/>
</dbReference>
<dbReference type="GO" id="GO:0008757">
    <property type="term" value="F:S-adenosylmethionine-dependent methyltransferase activity"/>
    <property type="evidence" value="ECO:0007669"/>
    <property type="project" value="InterPro"/>
</dbReference>
<dbReference type="Pfam" id="PF02770">
    <property type="entry name" value="Acyl-CoA_dh_M"/>
    <property type="match status" value="1"/>
</dbReference>
<protein>
    <submittedName>
        <fullName evidence="4">ACAD11 protein</fullName>
    </submittedName>
</protein>
<dbReference type="InterPro" id="IPR037069">
    <property type="entry name" value="AcylCoA_DH/ox_N_sf"/>
</dbReference>
<dbReference type="AlphaFoldDB" id="A0A812UZL9"/>
<dbReference type="OrthoDB" id="434771at2759"/>
<comment type="caution">
    <text evidence="4">The sequence shown here is derived from an EMBL/GenBank/DDBJ whole genome shotgun (WGS) entry which is preliminary data.</text>
</comment>